<dbReference type="EMBL" id="JAVRRJ010000006">
    <property type="protein sequence ID" value="KAK5083532.1"/>
    <property type="molecule type" value="Genomic_DNA"/>
</dbReference>
<evidence type="ECO:0000313" key="4">
    <source>
        <dbReference type="Proteomes" id="UP001309876"/>
    </source>
</evidence>
<reference evidence="3 4" key="1">
    <citation type="submission" date="2023-08" db="EMBL/GenBank/DDBJ databases">
        <title>Black Yeasts Isolated from many extreme environments.</title>
        <authorList>
            <person name="Coleine C."/>
            <person name="Stajich J.E."/>
            <person name="Selbmann L."/>
        </authorList>
    </citation>
    <scope>NUCLEOTIDE SEQUENCE [LARGE SCALE GENOMIC DNA]</scope>
    <source>
        <strain evidence="3 4">CCFEE 5910</strain>
    </source>
</reference>
<gene>
    <name evidence="3" type="ORF">LTR05_006035</name>
</gene>
<feature type="chain" id="PRO_5042823365" evidence="2">
    <location>
        <begin position="21"/>
        <end position="435"/>
    </location>
</feature>
<keyword evidence="2" id="KW-0732">Signal</keyword>
<protein>
    <submittedName>
        <fullName evidence="3">Uncharacterized protein</fullName>
    </submittedName>
</protein>
<feature type="signal peptide" evidence="2">
    <location>
        <begin position="1"/>
        <end position="20"/>
    </location>
</feature>
<comment type="caution">
    <text evidence="3">The sequence shown here is derived from an EMBL/GenBank/DDBJ whole genome shotgun (WGS) entry which is preliminary data.</text>
</comment>
<dbReference type="AlphaFoldDB" id="A0AAN7SXM0"/>
<proteinExistence type="predicted"/>
<sequence length="435" mass="46198">MKTSHLICGAIFTATITVVALPAAEEHTSQHVLGCSGGEGIQRLKFTGGDKLYDMFVPATSTSYTIAGSTPDTKCVDNSALGGPCVSCDVHVDYVQLMSDGQCEITITKDDGSRIEHYDLYGTQRLGFGTPGRPVKISCAPYEEKRSYNHVDEAADKATECMIPDDSNVTFTSGSSTYLLPVPPNKSSLNLGDGGASPCTGPLEIEPSRCSLCDFVADRIQVTESAGICAFHLSSYNHALRVDHKSSRLALTAPGRVLSVQCGLSKDDFVPPALSFADLLDSDDSARDPKPPTGVETIDSASHGRAKVTARMLPTGILESRVVDSADTTWYNTAIATHDGSMYFLAAPNDSRTRFLADLTCIPLSSGDVGPVPCNTIGLATSVNTKIKTGPCGFVTEGGNTYVAPYLEQSTNDKSQMTPKIPFRNPSQIVSVRCG</sequence>
<keyword evidence="4" id="KW-1185">Reference proteome</keyword>
<feature type="region of interest" description="Disordered" evidence="1">
    <location>
        <begin position="281"/>
        <end position="302"/>
    </location>
</feature>
<name>A0AAN7SXM0_9EURO</name>
<accession>A0AAN7SXM0</accession>
<evidence type="ECO:0000256" key="1">
    <source>
        <dbReference type="SAM" id="MobiDB-lite"/>
    </source>
</evidence>
<evidence type="ECO:0000313" key="3">
    <source>
        <dbReference type="EMBL" id="KAK5083532.1"/>
    </source>
</evidence>
<evidence type="ECO:0000256" key="2">
    <source>
        <dbReference type="SAM" id="SignalP"/>
    </source>
</evidence>
<organism evidence="3 4">
    <name type="scientific">Lithohypha guttulata</name>
    <dbReference type="NCBI Taxonomy" id="1690604"/>
    <lineage>
        <taxon>Eukaryota</taxon>
        <taxon>Fungi</taxon>
        <taxon>Dikarya</taxon>
        <taxon>Ascomycota</taxon>
        <taxon>Pezizomycotina</taxon>
        <taxon>Eurotiomycetes</taxon>
        <taxon>Chaetothyriomycetidae</taxon>
        <taxon>Chaetothyriales</taxon>
        <taxon>Trichomeriaceae</taxon>
        <taxon>Lithohypha</taxon>
    </lineage>
</organism>
<dbReference type="Proteomes" id="UP001309876">
    <property type="component" value="Unassembled WGS sequence"/>
</dbReference>